<dbReference type="GO" id="GO:0006355">
    <property type="term" value="P:regulation of DNA-templated transcription"/>
    <property type="evidence" value="ECO:0007669"/>
    <property type="project" value="InterPro"/>
</dbReference>
<dbReference type="PANTHER" id="PTHR14296">
    <property type="entry name" value="REMODELING AND SPACING FACTOR 1"/>
    <property type="match status" value="1"/>
</dbReference>
<feature type="region of interest" description="Disordered" evidence="4">
    <location>
        <begin position="501"/>
        <end position="524"/>
    </location>
</feature>
<feature type="compositionally biased region" description="Basic and acidic residues" evidence="4">
    <location>
        <begin position="324"/>
        <end position="356"/>
    </location>
</feature>
<dbReference type="InterPro" id="IPR028938">
    <property type="entry name" value="Rsf1-like"/>
</dbReference>
<feature type="compositionally biased region" description="Basic residues" evidence="4">
    <location>
        <begin position="223"/>
        <end position="239"/>
    </location>
</feature>
<dbReference type="Proteomes" id="UP000813444">
    <property type="component" value="Unassembled WGS sequence"/>
</dbReference>
<reference evidence="6" key="1">
    <citation type="journal article" date="2021" name="Nat. Commun.">
        <title>Genetic determinants of endophytism in the Arabidopsis root mycobiome.</title>
        <authorList>
            <person name="Mesny F."/>
            <person name="Miyauchi S."/>
            <person name="Thiergart T."/>
            <person name="Pickel B."/>
            <person name="Atanasova L."/>
            <person name="Karlsson M."/>
            <person name="Huettel B."/>
            <person name="Barry K.W."/>
            <person name="Haridas S."/>
            <person name="Chen C."/>
            <person name="Bauer D."/>
            <person name="Andreopoulos W."/>
            <person name="Pangilinan J."/>
            <person name="LaButti K."/>
            <person name="Riley R."/>
            <person name="Lipzen A."/>
            <person name="Clum A."/>
            <person name="Drula E."/>
            <person name="Henrissat B."/>
            <person name="Kohler A."/>
            <person name="Grigoriev I.V."/>
            <person name="Martin F.M."/>
            <person name="Hacquard S."/>
        </authorList>
    </citation>
    <scope>NUCLEOTIDE SEQUENCE</scope>
    <source>
        <strain evidence="6">MPI-CAGE-CH-0235</strain>
    </source>
</reference>
<keyword evidence="2" id="KW-0863">Zinc-finger</keyword>
<evidence type="ECO:0000313" key="6">
    <source>
        <dbReference type="EMBL" id="KAH7326762.1"/>
    </source>
</evidence>
<dbReference type="GO" id="GO:0008270">
    <property type="term" value="F:zinc ion binding"/>
    <property type="evidence" value="ECO:0007669"/>
    <property type="project" value="UniProtKB-KW"/>
</dbReference>
<feature type="region of interest" description="Disordered" evidence="4">
    <location>
        <begin position="370"/>
        <end position="404"/>
    </location>
</feature>
<comment type="caution">
    <text evidence="6">The sequence shown here is derived from an EMBL/GenBank/DDBJ whole genome shotgun (WGS) entry which is preliminary data.</text>
</comment>
<feature type="domain" description="Zinc finger PHD-type" evidence="5">
    <location>
        <begin position="434"/>
        <end position="484"/>
    </location>
</feature>
<dbReference type="InterPro" id="IPR011011">
    <property type="entry name" value="Znf_FYVE_PHD"/>
</dbReference>
<evidence type="ECO:0000256" key="4">
    <source>
        <dbReference type="SAM" id="MobiDB-lite"/>
    </source>
</evidence>
<dbReference type="SUPFAM" id="SSF57903">
    <property type="entry name" value="FYVE/PHD zinc finger"/>
    <property type="match status" value="1"/>
</dbReference>
<dbReference type="PANTHER" id="PTHR14296:SF3">
    <property type="entry name" value="DIKAR, ISOFORM F"/>
    <property type="match status" value="1"/>
</dbReference>
<organism evidence="6 7">
    <name type="scientific">Stachybotrys elegans</name>
    <dbReference type="NCBI Taxonomy" id="80388"/>
    <lineage>
        <taxon>Eukaryota</taxon>
        <taxon>Fungi</taxon>
        <taxon>Dikarya</taxon>
        <taxon>Ascomycota</taxon>
        <taxon>Pezizomycotina</taxon>
        <taxon>Sordariomycetes</taxon>
        <taxon>Hypocreomycetidae</taxon>
        <taxon>Hypocreales</taxon>
        <taxon>Stachybotryaceae</taxon>
        <taxon>Stachybotrys</taxon>
    </lineage>
</organism>
<evidence type="ECO:0000313" key="7">
    <source>
        <dbReference type="Proteomes" id="UP000813444"/>
    </source>
</evidence>
<dbReference type="GO" id="GO:0031213">
    <property type="term" value="C:RSF complex"/>
    <property type="evidence" value="ECO:0007669"/>
    <property type="project" value="InterPro"/>
</dbReference>
<keyword evidence="1" id="KW-0479">Metal-binding</keyword>
<feature type="region of interest" description="Disordered" evidence="4">
    <location>
        <begin position="550"/>
        <end position="587"/>
    </location>
</feature>
<evidence type="ECO:0000259" key="5">
    <source>
        <dbReference type="SMART" id="SM00249"/>
    </source>
</evidence>
<name>A0A8K0WWR2_9HYPO</name>
<evidence type="ECO:0000256" key="3">
    <source>
        <dbReference type="ARBA" id="ARBA00022833"/>
    </source>
</evidence>
<feature type="compositionally biased region" description="Polar residues" evidence="4">
    <location>
        <begin position="562"/>
        <end position="573"/>
    </location>
</feature>
<sequence>MPSRKRSLPAAPAAEAVVESPTSPLLHRLRNMWHFANLSQWIYLFGKAANIDESLDIEELETECLKPNSPVLDDIALALMKLISSRKGLTCANSPTVQDFQFQKSCHTDSQIDHSHAILDDQMRKQYLLHAPDRNPFGDEETPVRFSDLDVLAKIRILQQLTQWTMVHPERLRSKLEEQRDIDQTTWRIEPYGWDSDDRTYFVLDDNRVYRLTEAPPAQPQPRPKKSSRSARRSSKRRRTTDTGDHLAMDQADVTLQDVQLLLQSFEKTRDENEKVLRKQLADHLMPILEKQEESRKRKELQRERELLNLVKMANAKRSTRIAGKAERQRQEEIAREEEQKLREEEALRRREERNRLKVEHEREIRMASRDQRLKEREARRLQHEDELAQLSEDSKGAGAGPGRISERRRLAEIERNKQALKDLEQDEEDWVFDCICGLHGQVDDGSHSVACERCNVWQHSKCLGIKEEEAERPEFRFVCAACRHHEDEAKLKPKTTIKLKVNPVGDSGHEKEDGSPGRRDPTSSLVVEIPAKTSSTAILTASGHGVISSTGDAGGSDRLVGTTSELSTGMSRSNDHEPELGPATTRQTHEPVIQAALTPARQDQNGNLVFKSPLDTKHIPRLDDAVYSHKKAQLNQDLQNGILSSPAGISPIKHSPPPRTPIEAPNSSKHTLGSAILPPVATLSPSARQPILTPP</sequence>
<feature type="compositionally biased region" description="Basic and acidic residues" evidence="4">
    <location>
        <begin position="370"/>
        <end position="387"/>
    </location>
</feature>
<dbReference type="PROSITE" id="PS01359">
    <property type="entry name" value="ZF_PHD_1"/>
    <property type="match status" value="1"/>
</dbReference>
<feature type="region of interest" description="Disordered" evidence="4">
    <location>
        <begin position="642"/>
        <end position="696"/>
    </location>
</feature>
<dbReference type="EMBL" id="JAGPNK010000002">
    <property type="protein sequence ID" value="KAH7326762.1"/>
    <property type="molecule type" value="Genomic_DNA"/>
</dbReference>
<dbReference type="Pfam" id="PF00628">
    <property type="entry name" value="PHD"/>
    <property type="match status" value="1"/>
</dbReference>
<dbReference type="OrthoDB" id="303107at2759"/>
<protein>
    <recommendedName>
        <fullName evidence="5">Zinc finger PHD-type domain-containing protein</fullName>
    </recommendedName>
</protein>
<dbReference type="InterPro" id="IPR019786">
    <property type="entry name" value="Zinc_finger_PHD-type_CS"/>
</dbReference>
<proteinExistence type="predicted"/>
<feature type="region of interest" description="Disordered" evidence="4">
    <location>
        <begin position="212"/>
        <end position="251"/>
    </location>
</feature>
<gene>
    <name evidence="6" type="ORF">B0I35DRAFT_457928</name>
</gene>
<evidence type="ECO:0000256" key="1">
    <source>
        <dbReference type="ARBA" id="ARBA00022723"/>
    </source>
</evidence>
<feature type="region of interest" description="Disordered" evidence="4">
    <location>
        <begin position="319"/>
        <end position="356"/>
    </location>
</feature>
<dbReference type="AlphaFoldDB" id="A0A8K0WWR2"/>
<dbReference type="InterPro" id="IPR013083">
    <property type="entry name" value="Znf_RING/FYVE/PHD"/>
</dbReference>
<dbReference type="SMART" id="SM00249">
    <property type="entry name" value="PHD"/>
    <property type="match status" value="1"/>
</dbReference>
<keyword evidence="7" id="KW-1185">Reference proteome</keyword>
<evidence type="ECO:0000256" key="2">
    <source>
        <dbReference type="ARBA" id="ARBA00022771"/>
    </source>
</evidence>
<feature type="compositionally biased region" description="Basic and acidic residues" evidence="4">
    <location>
        <begin position="508"/>
        <end position="522"/>
    </location>
</feature>
<dbReference type="InterPro" id="IPR019787">
    <property type="entry name" value="Znf_PHD-finger"/>
</dbReference>
<keyword evidence="3" id="KW-0862">Zinc</keyword>
<dbReference type="InterPro" id="IPR001965">
    <property type="entry name" value="Znf_PHD"/>
</dbReference>
<dbReference type="Gene3D" id="3.30.40.10">
    <property type="entry name" value="Zinc/RING finger domain, C3HC4 (zinc finger)"/>
    <property type="match status" value="1"/>
</dbReference>
<accession>A0A8K0WWR2</accession>